<organism evidence="1 2">
    <name type="scientific">Hypsibius exemplaris</name>
    <name type="common">Freshwater tardigrade</name>
    <dbReference type="NCBI Taxonomy" id="2072580"/>
    <lineage>
        <taxon>Eukaryota</taxon>
        <taxon>Metazoa</taxon>
        <taxon>Ecdysozoa</taxon>
        <taxon>Tardigrada</taxon>
        <taxon>Eutardigrada</taxon>
        <taxon>Parachela</taxon>
        <taxon>Hypsibioidea</taxon>
        <taxon>Hypsibiidae</taxon>
        <taxon>Hypsibius</taxon>
    </lineage>
</organism>
<accession>A0A9X6RNH2</accession>
<evidence type="ECO:0000313" key="1">
    <source>
        <dbReference type="EMBL" id="OWA54007.1"/>
    </source>
</evidence>
<dbReference type="Proteomes" id="UP000192578">
    <property type="component" value="Unassembled WGS sequence"/>
</dbReference>
<protein>
    <submittedName>
        <fullName evidence="1">Uncharacterized protein</fullName>
    </submittedName>
</protein>
<proteinExistence type="predicted"/>
<comment type="caution">
    <text evidence="1">The sequence shown here is derived from an EMBL/GenBank/DDBJ whole genome shotgun (WGS) entry which is preliminary data.</text>
</comment>
<dbReference type="EMBL" id="MTYJ01000363">
    <property type="protein sequence ID" value="OWA54007.1"/>
    <property type="molecule type" value="Genomic_DNA"/>
</dbReference>
<evidence type="ECO:0000313" key="2">
    <source>
        <dbReference type="Proteomes" id="UP000192578"/>
    </source>
</evidence>
<gene>
    <name evidence="1" type="ORF">BV898_18430</name>
</gene>
<sequence length="124" mass="14755">MEEIEQELLVKVMPSERALRLYPKWVKYTHSSSVYTPHHGSKVDKIDAILYWRAVRRLDADLEPLLMSKRYPTMEARYRTMPYGSYDKLAFAYQGFHLHDFEYRNDNKVRCAYCGLIKSVKEAE</sequence>
<dbReference type="AlphaFoldDB" id="A0A9X6RNH2"/>
<keyword evidence="2" id="KW-1185">Reference proteome</keyword>
<name>A0A9X6RNH2_HYPEX</name>
<reference evidence="2" key="1">
    <citation type="submission" date="2017-01" db="EMBL/GenBank/DDBJ databases">
        <title>Comparative genomics of anhydrobiosis in the tardigrade Hypsibius dujardini.</title>
        <authorList>
            <person name="Yoshida Y."/>
            <person name="Koutsovoulos G."/>
            <person name="Laetsch D."/>
            <person name="Stevens L."/>
            <person name="Kumar S."/>
            <person name="Horikawa D."/>
            <person name="Ishino K."/>
            <person name="Komine S."/>
            <person name="Tomita M."/>
            <person name="Blaxter M."/>
            <person name="Arakawa K."/>
        </authorList>
    </citation>
    <scope>NUCLEOTIDE SEQUENCE [LARGE SCALE GENOMIC DNA]</scope>
    <source>
        <strain evidence="2">Z151</strain>
    </source>
</reference>